<keyword evidence="16" id="KW-0967">Endosome</keyword>
<evidence type="ECO:0000313" key="42">
    <source>
        <dbReference type="RefSeq" id="XP_020860215.1"/>
    </source>
</evidence>
<dbReference type="PROSITE" id="PS50089">
    <property type="entry name" value="ZF_RING_2"/>
    <property type="match status" value="1"/>
</dbReference>
<evidence type="ECO:0000256" key="14">
    <source>
        <dbReference type="ARBA" id="ARBA00022723"/>
    </source>
</evidence>
<feature type="domain" description="RING-type" evidence="39">
    <location>
        <begin position="65"/>
        <end position="109"/>
    </location>
</feature>
<dbReference type="RefSeq" id="XP_020860215.1">
    <property type="nucleotide sequence ID" value="XM_021004556.1"/>
</dbReference>
<evidence type="ECO:0000256" key="4">
    <source>
        <dbReference type="ARBA" id="ARBA00004177"/>
    </source>
</evidence>
<dbReference type="Pfam" id="PF15227">
    <property type="entry name" value="zf-C3HC4_4"/>
    <property type="match status" value="1"/>
</dbReference>
<evidence type="ECO:0000256" key="21">
    <source>
        <dbReference type="ARBA" id="ARBA00022902"/>
    </source>
</evidence>
<keyword evidence="25 38" id="KW-0472">Membrane</keyword>
<evidence type="ECO:0000256" key="16">
    <source>
        <dbReference type="ARBA" id="ARBA00022753"/>
    </source>
</evidence>
<evidence type="ECO:0000256" key="35">
    <source>
        <dbReference type="PROSITE-ProRule" id="PRU00175"/>
    </source>
</evidence>
<dbReference type="Pfam" id="PF02263">
    <property type="entry name" value="GBP"/>
    <property type="match status" value="1"/>
</dbReference>
<dbReference type="PANTHER" id="PTHR10751">
    <property type="entry name" value="GUANYLATE BINDING PROTEIN"/>
    <property type="match status" value="1"/>
</dbReference>
<feature type="transmembrane region" description="Helical" evidence="38">
    <location>
        <begin position="556"/>
        <end position="582"/>
    </location>
</feature>
<sequence>MSPYSWALGKGPVTLKVKISQVRAKKGELARCQIGEGSETQLPFEQPSPSSSNDTLDFLKPDLTCSICLDLFRHPVSLECGHNFCAQCITSHWDSGVPGSQPPRCPECRRRCDGKELAPDTRLQNLLENVNFLQQNANSKQKPCDACNGEAKQLVQGDSRKYLTLSLEVLDQCLNHPQAKNSPVCLISVQGEQRTGKSFLLNYLIRGLQGVESKDPQWMRRGRGLSGFQCEPGDQCTTKGLWLWSQPFILQKDGRKVAVFLVDTEGTISLEQDKEMNAKLVAFSMLLSSHQILNVSRMLKKTDLEYLEMFLHIAEEIGECFKMEPVQHLNLLVRDWSHPPRFGKKRGQKHMIDVIQKISDRYPRIQKILKSKQACCYLLPYPGKKITMSSNGNPEDMDPDFSHYLHDYITDVCNSATEHVKRRSDGHILTGKELAENMKKLFSTLQRKEFGYSSSFESVVTGLRNMRMIEAARKELEDFVKEQDSSTKSMCTCLETLPRTMWKSLSTTKDTILNSLEETLKGPEKNQFMNNFQEEIEKRVKDFYISYKNRFRNYSAALGGLVGAAVLGVATGGIMAVGTAAAVLTGDIVAGATMGATVVGGSIGAGVGAAVGKAKSKEKVPKEGEEKPLLKDDE</sequence>
<evidence type="ECO:0000256" key="1">
    <source>
        <dbReference type="ARBA" id="ARBA00000900"/>
    </source>
</evidence>
<keyword evidence="17 35" id="KW-0863">Zinc-finger</keyword>
<dbReference type="GeneID" id="110220518"/>
<evidence type="ECO:0000256" key="25">
    <source>
        <dbReference type="ARBA" id="ARBA00023136"/>
    </source>
</evidence>
<keyword evidence="14" id="KW-0479">Metal-binding</keyword>
<evidence type="ECO:0000256" key="24">
    <source>
        <dbReference type="ARBA" id="ARBA00023134"/>
    </source>
</evidence>
<evidence type="ECO:0000256" key="6">
    <source>
        <dbReference type="ARBA" id="ARBA00004484"/>
    </source>
</evidence>
<evidence type="ECO:0000256" key="31">
    <source>
        <dbReference type="ARBA" id="ARBA00053395"/>
    </source>
</evidence>
<evidence type="ECO:0000256" key="12">
    <source>
        <dbReference type="ARBA" id="ARBA00022679"/>
    </source>
</evidence>
<dbReference type="Proteomes" id="UP000515140">
    <property type="component" value="Unplaced"/>
</dbReference>
<dbReference type="InterPro" id="IPR017907">
    <property type="entry name" value="Znf_RING_CS"/>
</dbReference>
<keyword evidence="20" id="KW-0832">Ubl conjugation</keyword>
<evidence type="ECO:0000256" key="27">
    <source>
        <dbReference type="ARBA" id="ARBA00023273"/>
    </source>
</evidence>
<dbReference type="GO" id="GO:0003924">
    <property type="term" value="F:GTPase activity"/>
    <property type="evidence" value="ECO:0007669"/>
    <property type="project" value="InterPro"/>
</dbReference>
<evidence type="ECO:0000256" key="19">
    <source>
        <dbReference type="ARBA" id="ARBA00022833"/>
    </source>
</evidence>
<evidence type="ECO:0000256" key="33">
    <source>
        <dbReference type="ARBA" id="ARBA00074856"/>
    </source>
</evidence>
<keyword evidence="27" id="KW-0966">Cell projection</keyword>
<dbReference type="GO" id="GO:0005768">
    <property type="term" value="C:endosome"/>
    <property type="evidence" value="ECO:0007669"/>
    <property type="project" value="UniProtKB-SubCell"/>
</dbReference>
<dbReference type="Gene3D" id="3.30.40.10">
    <property type="entry name" value="Zinc/RING finger domain, C3HC4 (zinc finger)"/>
    <property type="match status" value="1"/>
</dbReference>
<evidence type="ECO:0000256" key="37">
    <source>
        <dbReference type="SAM" id="MobiDB-lite"/>
    </source>
</evidence>
<dbReference type="GO" id="GO:0043005">
    <property type="term" value="C:neuron projection"/>
    <property type="evidence" value="ECO:0007669"/>
    <property type="project" value="UniProtKB-SubCell"/>
</dbReference>
<keyword evidence="24" id="KW-0342">GTP-binding</keyword>
<dbReference type="InParanoid" id="A0A6P5LP45"/>
<dbReference type="PROSITE" id="PS00518">
    <property type="entry name" value="ZF_RING_1"/>
    <property type="match status" value="1"/>
</dbReference>
<dbReference type="SUPFAM" id="SSF52540">
    <property type="entry name" value="P-loop containing nucleoside triphosphate hydrolases"/>
    <property type="match status" value="1"/>
</dbReference>
<keyword evidence="41" id="KW-1185">Reference proteome</keyword>
<feature type="domain" description="GB1/RHD3-type G" evidence="40">
    <location>
        <begin position="181"/>
        <end position="413"/>
    </location>
</feature>
<proteinExistence type="inferred from homology"/>
<reference evidence="42" key="1">
    <citation type="submission" date="2025-08" db="UniProtKB">
        <authorList>
            <consortium name="RefSeq"/>
        </authorList>
    </citation>
    <scope>IDENTIFICATION</scope>
    <source>
        <tissue evidence="42">Spleen</tissue>
    </source>
</reference>
<evidence type="ECO:0000256" key="5">
    <source>
        <dbReference type="ARBA" id="ARBA00004234"/>
    </source>
</evidence>
<comment type="similarity">
    <text evidence="36">Belongs to the TRAFAC class dynamin-like GTPase superfamily. GB1/RHD3 GTPase family.</text>
</comment>
<dbReference type="GO" id="GO:0008021">
    <property type="term" value="C:synaptic vesicle"/>
    <property type="evidence" value="ECO:0007669"/>
    <property type="project" value="UniProtKB-SubCell"/>
</dbReference>
<keyword evidence="22 38" id="KW-1133">Transmembrane helix</keyword>
<dbReference type="GO" id="GO:0008270">
    <property type="term" value="F:zinc ion binding"/>
    <property type="evidence" value="ECO:0007669"/>
    <property type="project" value="UniProtKB-KW"/>
</dbReference>
<evidence type="ECO:0000256" key="8">
    <source>
        <dbReference type="ARBA" id="ARBA00004642"/>
    </source>
</evidence>
<comment type="subunit">
    <text evidence="32">Self-associates. Interacts with SP1 in an oxidative stress-regulated manner. Interacts with SIGMAR1 in an oxidative stress-regulated manner. Interacts with ZBTB16 (via C2H2-type zinc finger domains 1 and 2).</text>
</comment>
<evidence type="ECO:0000256" key="22">
    <source>
        <dbReference type="ARBA" id="ARBA00022989"/>
    </source>
</evidence>
<dbReference type="EC" id="2.3.2.27" evidence="10"/>
<evidence type="ECO:0000256" key="23">
    <source>
        <dbReference type="ARBA" id="ARBA00023018"/>
    </source>
</evidence>
<evidence type="ECO:0000259" key="39">
    <source>
        <dbReference type="PROSITE" id="PS50089"/>
    </source>
</evidence>
<evidence type="ECO:0000256" key="2">
    <source>
        <dbReference type="ARBA" id="ARBA00004141"/>
    </source>
</evidence>
<dbReference type="InterPro" id="IPR030386">
    <property type="entry name" value="G_GB1_RHD3_dom"/>
</dbReference>
<feature type="region of interest" description="Disordered" evidence="37">
    <location>
        <begin position="614"/>
        <end position="634"/>
    </location>
</feature>
<evidence type="ECO:0000256" key="30">
    <source>
        <dbReference type="ARBA" id="ARBA00034306"/>
    </source>
</evidence>
<name>A0A6P5LP45_PHACI</name>
<accession>A0A6P5LP45</accession>
<evidence type="ECO:0000256" key="38">
    <source>
        <dbReference type="SAM" id="Phobius"/>
    </source>
</evidence>
<dbReference type="GO" id="GO:0007399">
    <property type="term" value="P:nervous system development"/>
    <property type="evidence" value="ECO:0007669"/>
    <property type="project" value="UniProtKB-KW"/>
</dbReference>
<evidence type="ECO:0000256" key="20">
    <source>
        <dbReference type="ARBA" id="ARBA00022843"/>
    </source>
</evidence>
<feature type="compositionally biased region" description="Basic and acidic residues" evidence="37">
    <location>
        <begin position="615"/>
        <end position="634"/>
    </location>
</feature>
<organism evidence="41 42">
    <name type="scientific">Phascolarctos cinereus</name>
    <name type="common">Koala</name>
    <dbReference type="NCBI Taxonomy" id="38626"/>
    <lineage>
        <taxon>Eukaryota</taxon>
        <taxon>Metazoa</taxon>
        <taxon>Chordata</taxon>
        <taxon>Craniata</taxon>
        <taxon>Vertebrata</taxon>
        <taxon>Euteleostomi</taxon>
        <taxon>Mammalia</taxon>
        <taxon>Metatheria</taxon>
        <taxon>Diprotodontia</taxon>
        <taxon>Phascolarctidae</taxon>
        <taxon>Phascolarctos</taxon>
    </lineage>
</organism>
<dbReference type="InterPro" id="IPR013083">
    <property type="entry name" value="Znf_RING/FYVE/PHD"/>
</dbReference>
<keyword evidence="28" id="KW-0968">Cytoplasmic vesicle</keyword>
<dbReference type="GO" id="GO:0061630">
    <property type="term" value="F:ubiquitin protein ligase activity"/>
    <property type="evidence" value="ECO:0007669"/>
    <property type="project" value="UniProtKB-EC"/>
</dbReference>
<evidence type="ECO:0000256" key="9">
    <source>
        <dbReference type="ARBA" id="ARBA00004906"/>
    </source>
</evidence>
<dbReference type="InterPro" id="IPR027417">
    <property type="entry name" value="P-loop_NTPase"/>
</dbReference>
<evidence type="ECO:0000256" key="15">
    <source>
        <dbReference type="ARBA" id="ARBA00022741"/>
    </source>
</evidence>
<dbReference type="InterPro" id="IPR001841">
    <property type="entry name" value="Znf_RING"/>
</dbReference>
<dbReference type="GO" id="GO:0043204">
    <property type="term" value="C:perikaryon"/>
    <property type="evidence" value="ECO:0007669"/>
    <property type="project" value="UniProtKB-SubCell"/>
</dbReference>
<keyword evidence="13 38" id="KW-0812">Transmembrane</keyword>
<dbReference type="KEGG" id="pcw:110220518"/>
<evidence type="ECO:0000259" key="40">
    <source>
        <dbReference type="PROSITE" id="PS51715"/>
    </source>
</evidence>
<comment type="pathway">
    <text evidence="9">Protein modification; protein ubiquitination.</text>
</comment>
<evidence type="ECO:0000256" key="29">
    <source>
        <dbReference type="ARBA" id="ARBA00034105"/>
    </source>
</evidence>
<feature type="transmembrane region" description="Helical" evidence="38">
    <location>
        <begin position="588"/>
        <end position="612"/>
    </location>
</feature>
<dbReference type="SMART" id="SM00184">
    <property type="entry name" value="RING"/>
    <property type="match status" value="1"/>
</dbReference>
<keyword evidence="11" id="KW-0963">Cytoplasm</keyword>
<evidence type="ECO:0000256" key="28">
    <source>
        <dbReference type="ARBA" id="ARBA00023329"/>
    </source>
</evidence>
<dbReference type="GO" id="GO:0016020">
    <property type="term" value="C:membrane"/>
    <property type="evidence" value="ECO:0007669"/>
    <property type="project" value="UniProtKB-SubCell"/>
</dbReference>
<evidence type="ECO:0000256" key="11">
    <source>
        <dbReference type="ARBA" id="ARBA00022490"/>
    </source>
</evidence>
<dbReference type="Gene3D" id="3.40.50.300">
    <property type="entry name" value="P-loop containing nucleotide triphosphate hydrolases"/>
    <property type="match status" value="1"/>
</dbReference>
<dbReference type="GO" id="GO:0016604">
    <property type="term" value="C:nuclear body"/>
    <property type="evidence" value="ECO:0007669"/>
    <property type="project" value="UniProtKB-SubCell"/>
</dbReference>
<evidence type="ECO:0000256" key="13">
    <source>
        <dbReference type="ARBA" id="ARBA00022692"/>
    </source>
</evidence>
<dbReference type="InterPro" id="IPR015894">
    <property type="entry name" value="Guanylate-bd_N"/>
</dbReference>
<evidence type="ECO:0000256" key="17">
    <source>
        <dbReference type="ARBA" id="ARBA00022771"/>
    </source>
</evidence>
<keyword evidence="18" id="KW-0833">Ubl conjugation pathway</keyword>
<keyword evidence="23" id="KW-0770">Synapse</keyword>
<keyword evidence="12" id="KW-0808">Transferase</keyword>
<dbReference type="SUPFAM" id="SSF57850">
    <property type="entry name" value="RING/U-box"/>
    <property type="match status" value="1"/>
</dbReference>
<keyword evidence="15" id="KW-0547">Nucleotide-binding</keyword>
<evidence type="ECO:0000313" key="41">
    <source>
        <dbReference type="Proteomes" id="UP000515140"/>
    </source>
</evidence>
<gene>
    <name evidence="42" type="primary">LOC110220518</name>
</gene>
<evidence type="ECO:0000256" key="26">
    <source>
        <dbReference type="ARBA" id="ARBA00023242"/>
    </source>
</evidence>
<dbReference type="PROSITE" id="PS51715">
    <property type="entry name" value="G_GB1_RHD3"/>
    <property type="match status" value="1"/>
</dbReference>
<evidence type="ECO:0000256" key="32">
    <source>
        <dbReference type="ARBA" id="ARBA00062686"/>
    </source>
</evidence>
<comment type="subcellular location">
    <subcellularLocation>
        <location evidence="7">Cell projection</location>
        <location evidence="7">Neuron projection</location>
    </subcellularLocation>
    <subcellularLocation>
        <location evidence="5">Cytoplasmic vesicle</location>
        <location evidence="5">Secretory vesicle</location>
        <location evidence="5">Synaptic vesicle</location>
    </subcellularLocation>
    <subcellularLocation>
        <location evidence="4">Endosome</location>
    </subcellularLocation>
    <subcellularLocation>
        <location evidence="2">Membrane</location>
        <topology evidence="2">Multi-pass membrane protein</topology>
    </subcellularLocation>
    <subcellularLocation>
        <location evidence="3">Membrane</location>
        <topology evidence="3">Peripheral membrane protein</topology>
    </subcellularLocation>
    <subcellularLocation>
        <location evidence="30">Nucleus</location>
        <location evidence="30">Nuclear body</location>
    </subcellularLocation>
    <subcellularLocation>
        <location evidence="8">Nucleus</location>
        <location evidence="8">Nucleoplasm</location>
    </subcellularLocation>
    <subcellularLocation>
        <location evidence="6">Perikaryon</location>
    </subcellularLocation>
    <subcellularLocation>
        <location evidence="29">Postsynaptic density</location>
    </subcellularLocation>
</comment>
<evidence type="ECO:0000256" key="7">
    <source>
        <dbReference type="ARBA" id="ARBA00004487"/>
    </source>
</evidence>
<keyword evidence="26" id="KW-0539">Nucleus</keyword>
<keyword evidence="19" id="KW-0862">Zinc</keyword>
<evidence type="ECO:0000256" key="18">
    <source>
        <dbReference type="ARBA" id="ARBA00022786"/>
    </source>
</evidence>
<evidence type="ECO:0000256" key="3">
    <source>
        <dbReference type="ARBA" id="ARBA00004170"/>
    </source>
</evidence>
<evidence type="ECO:0000256" key="10">
    <source>
        <dbReference type="ARBA" id="ARBA00012483"/>
    </source>
</evidence>
<protein>
    <recommendedName>
        <fullName evidence="33">RING finger protein 112</fullName>
        <ecNumber evidence="10">2.3.2.27</ecNumber>
    </recommendedName>
    <alternativeName>
        <fullName evidence="34">Zinc finger protein 179</fullName>
    </alternativeName>
</protein>
<dbReference type="AlphaFoldDB" id="A0A6P5LP45"/>
<dbReference type="FunFam" id="3.40.50.300:FF:001009">
    <property type="entry name" value="RING finger protein 112"/>
    <property type="match status" value="1"/>
</dbReference>
<dbReference type="FunCoup" id="A0A6P5LP45">
    <property type="interactions" value="15"/>
</dbReference>
<comment type="catalytic activity">
    <reaction evidence="1">
        <text>S-ubiquitinyl-[E2 ubiquitin-conjugating enzyme]-L-cysteine + [acceptor protein]-L-lysine = [E2 ubiquitin-conjugating enzyme]-L-cysteine + N(6)-ubiquitinyl-[acceptor protein]-L-lysine.</text>
        <dbReference type="EC" id="2.3.2.27"/>
    </reaction>
</comment>
<dbReference type="GO" id="GO:0014069">
    <property type="term" value="C:postsynaptic density"/>
    <property type="evidence" value="ECO:0007669"/>
    <property type="project" value="UniProtKB-SubCell"/>
</dbReference>
<comment type="function">
    <text evidence="31">E3 ubiquitin-protein ligase that plays an important role in neuronal differentiation, including neurogenesis and gliogenesis, during brain development. During embryonic development initiates neuronal differentiation by inducing cell cycle arrest at the G0/G1 phase through up-regulation of cell-cycle regulatory proteins. Plays a role not only in the fetal period during the development of the nervous system, but also in the adult brain, where it is involved in the maintenance of neural functions and protection of the nervous tissue cells from oxidative stress-induced damage. Exhibits GTPase and E3 ubiquitin-protein ligase activities. Regulates dendritic spine density and synaptic neurotransmission; its ability to hydrolyze GTP is involved in the maintenance of dendritic spine density.</text>
</comment>
<dbReference type="GO" id="GO:0005525">
    <property type="term" value="F:GTP binding"/>
    <property type="evidence" value="ECO:0007669"/>
    <property type="project" value="UniProtKB-KW"/>
</dbReference>
<evidence type="ECO:0000256" key="34">
    <source>
        <dbReference type="ARBA" id="ARBA00075484"/>
    </source>
</evidence>
<evidence type="ECO:0000256" key="36">
    <source>
        <dbReference type="PROSITE-ProRule" id="PRU01052"/>
    </source>
</evidence>
<keyword evidence="21" id="KW-0524">Neurogenesis</keyword>